<evidence type="ECO:0000313" key="4">
    <source>
        <dbReference type="EMBL" id="KAK8092916.1"/>
    </source>
</evidence>
<dbReference type="EMBL" id="JAQQWP010000012">
    <property type="protein sequence ID" value="KAK8092916.1"/>
    <property type="molecule type" value="Genomic_DNA"/>
</dbReference>
<dbReference type="PANTHER" id="PTHR24320">
    <property type="entry name" value="RETINOL DEHYDROGENASE"/>
    <property type="match status" value="1"/>
</dbReference>
<dbReference type="AlphaFoldDB" id="A0AAW0Q4E3"/>
<dbReference type="Proteomes" id="UP001392437">
    <property type="component" value="Unassembled WGS sequence"/>
</dbReference>
<keyword evidence="3" id="KW-0560">Oxidoreductase</keyword>
<sequence>MTFHPDTLPDLKGKVYIVTGGNSGIGYYTVSHLAEHGAHVYLCARSVEKGTAAIAAIQKAHPGARVDLLQMDHLDLASVVAAARRVLAAEPALHGLVNNAGIMATPLATTRDGHEAQWQTNYLAHWVLTEHLLPRLRRTAAASPPGAVRIVNLSSSGHLAAPRGGIHFADLALAEGGPWPRYGQSKLANILHTRTLQRAYGPGSPASSARGEGGGEIWVSSVHPGIVGTNLTAGTEAGFAMRTTFSLLHMVGMQYPADKGAWTSLFCVAGPDMTAEQSGGYFEIHGRLGEPFWRSAAAKDEKLAERLEEWTRGR</sequence>
<gene>
    <name evidence="4" type="ORF">PG999_014503</name>
</gene>
<evidence type="ECO:0000256" key="3">
    <source>
        <dbReference type="ARBA" id="ARBA00023002"/>
    </source>
</evidence>
<dbReference type="InterPro" id="IPR002347">
    <property type="entry name" value="SDR_fam"/>
</dbReference>
<comment type="caution">
    <text evidence="4">The sequence shown here is derived from an EMBL/GenBank/DDBJ whole genome shotgun (WGS) entry which is preliminary data.</text>
</comment>
<evidence type="ECO:0008006" key="6">
    <source>
        <dbReference type="Google" id="ProtNLM"/>
    </source>
</evidence>
<dbReference type="Pfam" id="PF00106">
    <property type="entry name" value="adh_short"/>
    <property type="match status" value="1"/>
</dbReference>
<keyword evidence="5" id="KW-1185">Reference proteome</keyword>
<accession>A0AAW0Q4E3</accession>
<dbReference type="PANTHER" id="PTHR24320:SF282">
    <property type="entry name" value="WW DOMAIN-CONTAINING OXIDOREDUCTASE"/>
    <property type="match status" value="1"/>
</dbReference>
<protein>
    <recommendedName>
        <fullName evidence="6">NAD(P)-dependent dehydrogenase, short-chain alcohol dehydrogenase family</fullName>
    </recommendedName>
</protein>
<evidence type="ECO:0000313" key="5">
    <source>
        <dbReference type="Proteomes" id="UP001392437"/>
    </source>
</evidence>
<keyword evidence="2" id="KW-0521">NADP</keyword>
<name>A0AAW0Q4E3_9PEZI</name>
<dbReference type="Gene3D" id="3.40.50.720">
    <property type="entry name" value="NAD(P)-binding Rossmann-like Domain"/>
    <property type="match status" value="1"/>
</dbReference>
<proteinExistence type="inferred from homology"/>
<dbReference type="InterPro" id="IPR036291">
    <property type="entry name" value="NAD(P)-bd_dom_sf"/>
</dbReference>
<dbReference type="PRINTS" id="PR00081">
    <property type="entry name" value="GDHRDH"/>
</dbReference>
<comment type="similarity">
    <text evidence="1">Belongs to the short-chain dehydrogenases/reductases (SDR) family.</text>
</comment>
<dbReference type="GO" id="GO:0016491">
    <property type="term" value="F:oxidoreductase activity"/>
    <property type="evidence" value="ECO:0007669"/>
    <property type="project" value="UniProtKB-KW"/>
</dbReference>
<evidence type="ECO:0000256" key="2">
    <source>
        <dbReference type="ARBA" id="ARBA00022857"/>
    </source>
</evidence>
<evidence type="ECO:0000256" key="1">
    <source>
        <dbReference type="ARBA" id="ARBA00006484"/>
    </source>
</evidence>
<organism evidence="4 5">
    <name type="scientific">Apiospora kogelbergensis</name>
    <dbReference type="NCBI Taxonomy" id="1337665"/>
    <lineage>
        <taxon>Eukaryota</taxon>
        <taxon>Fungi</taxon>
        <taxon>Dikarya</taxon>
        <taxon>Ascomycota</taxon>
        <taxon>Pezizomycotina</taxon>
        <taxon>Sordariomycetes</taxon>
        <taxon>Xylariomycetidae</taxon>
        <taxon>Amphisphaeriales</taxon>
        <taxon>Apiosporaceae</taxon>
        <taxon>Apiospora</taxon>
    </lineage>
</organism>
<dbReference type="SUPFAM" id="SSF51735">
    <property type="entry name" value="NAD(P)-binding Rossmann-fold domains"/>
    <property type="match status" value="1"/>
</dbReference>
<reference evidence="4 5" key="1">
    <citation type="submission" date="2023-01" db="EMBL/GenBank/DDBJ databases">
        <title>Analysis of 21 Apiospora genomes using comparative genomics revels a genus with tremendous synthesis potential of carbohydrate active enzymes and secondary metabolites.</title>
        <authorList>
            <person name="Sorensen T."/>
        </authorList>
    </citation>
    <scope>NUCLEOTIDE SEQUENCE [LARGE SCALE GENOMIC DNA]</scope>
    <source>
        <strain evidence="4 5">CBS 117206</strain>
    </source>
</reference>